<dbReference type="AlphaFoldDB" id="X0TEB3"/>
<comment type="caution">
    <text evidence="1">The sequence shown here is derived from an EMBL/GenBank/DDBJ whole genome shotgun (WGS) entry which is preliminary data.</text>
</comment>
<feature type="non-terminal residue" evidence="1">
    <location>
        <position position="61"/>
    </location>
</feature>
<organism evidence="1">
    <name type="scientific">marine sediment metagenome</name>
    <dbReference type="NCBI Taxonomy" id="412755"/>
    <lineage>
        <taxon>unclassified sequences</taxon>
        <taxon>metagenomes</taxon>
        <taxon>ecological metagenomes</taxon>
    </lineage>
</organism>
<gene>
    <name evidence="1" type="ORF">S01H1_07267</name>
</gene>
<evidence type="ECO:0000313" key="1">
    <source>
        <dbReference type="EMBL" id="GAF85661.1"/>
    </source>
</evidence>
<sequence length="61" mass="7422">MPTISELTSKFKPVETKYAQEFCPYYEAFFKTRKYPRFYQSILEMSQYVNVPIYYWGILEG</sequence>
<dbReference type="EMBL" id="BARS01003750">
    <property type="protein sequence ID" value="GAF85661.1"/>
    <property type="molecule type" value="Genomic_DNA"/>
</dbReference>
<name>X0TEB3_9ZZZZ</name>
<protein>
    <submittedName>
        <fullName evidence="1">Uncharacterized protein</fullName>
    </submittedName>
</protein>
<reference evidence="1" key="1">
    <citation type="journal article" date="2014" name="Front. Microbiol.">
        <title>High frequency of phylogenetically diverse reductive dehalogenase-homologous genes in deep subseafloor sedimentary metagenomes.</title>
        <authorList>
            <person name="Kawai M."/>
            <person name="Futagami T."/>
            <person name="Toyoda A."/>
            <person name="Takaki Y."/>
            <person name="Nishi S."/>
            <person name="Hori S."/>
            <person name="Arai W."/>
            <person name="Tsubouchi T."/>
            <person name="Morono Y."/>
            <person name="Uchiyama I."/>
            <person name="Ito T."/>
            <person name="Fujiyama A."/>
            <person name="Inagaki F."/>
            <person name="Takami H."/>
        </authorList>
    </citation>
    <scope>NUCLEOTIDE SEQUENCE</scope>
    <source>
        <strain evidence="1">Expedition CK06-06</strain>
    </source>
</reference>
<accession>X0TEB3</accession>
<proteinExistence type="predicted"/>